<dbReference type="PROSITE" id="PS50106">
    <property type="entry name" value="PDZ"/>
    <property type="match status" value="1"/>
</dbReference>
<sequence>KDVLHRGPASECGKLNPGDRITSITINFENMVFDDALTILSYASPYEVIIEAKNSRITSSQTNTSGQPNHPLYKSASSTDLLQIGKSAKKRLFQAEDHSDTVGSNCSSLHKSRSNATTLERSQDSPKKPSSNKKALPKLVMNPDQLKSQLEQKILEDHNENLRNKQNYEKAVSSKADLEVQRSSDGNRYQKFGIKVLPMEQKDQREQKSPKTAELSQNDNNANIEKIENKEANVAISIDETDKKQGPPVKKREKKPAEENITASPEIVLDAETDQFLRRGSLNSSGIKRDVNGIPQEIPNHMMNAAVAARRNRKTIEENTPKKQKGKAPAPPEGFKLEDSPSNLDEIYPTDKESKPHQEIIGNPPTPEVKTELKDYNSDSDVETDNQSSVNTIELNSSDITIHHTEENEDKQNRKTASTGDLTKIQKNRKISTGTLERAQSLDITDTGMPGISKKRKGAKLEESFDSKTSSNDSLYGNALINKEPRLSLILDGLNTFQRSRLKKSTEWGNLEDAILNLNRSDSSENGESASRGEFDSPSEKNYDFGTKSPEFDALVNKINEIKQETSKKVEEQEKELKDNFEEFEKAKNSLHETIDNLKKSDVVIDSKNTSEQFDYSLENVSKPDDEMITILEREKSALNEGDSSFVSDVLNAVSSFQKSAQEDVDKSNVLTDRPDHPNSAKLIFVPDPTCASLAMLTSEREFCRNDFYPRKIEEDTNIPDDIKVSRHSLGSLERPKYSEIQAKPVVRDNISNISVTVDKKPVGNYEIYSRSLNISKDGDTSELYKTALDETVKNDDDKVNRSYGKVLVSTPDLIKNVTIAEAIHGLNNEVTVEGPTSLTFEIPAKSEAIDTQIVSTSIPLNLSNGNVKNKEASPENKSSLTYITEIQVLTPNSANRNVSEIEIVPSTKNLDSEFENYVKNFEIKSATDVRTDPVEETREFKP</sequence>
<feature type="compositionally biased region" description="Polar residues" evidence="2">
    <location>
        <begin position="519"/>
        <end position="529"/>
    </location>
</feature>
<dbReference type="AlphaFoldDB" id="A0A0T6BDV1"/>
<feature type="region of interest" description="Disordered" evidence="2">
    <location>
        <begin position="160"/>
        <end position="267"/>
    </location>
</feature>
<dbReference type="SUPFAM" id="SSF50156">
    <property type="entry name" value="PDZ domain-like"/>
    <property type="match status" value="1"/>
</dbReference>
<evidence type="ECO:0000313" key="4">
    <source>
        <dbReference type="EMBL" id="KRT85500.1"/>
    </source>
</evidence>
<dbReference type="InterPro" id="IPR001478">
    <property type="entry name" value="PDZ"/>
</dbReference>
<feature type="compositionally biased region" description="Basic and acidic residues" evidence="2">
    <location>
        <begin position="200"/>
        <end position="211"/>
    </location>
</feature>
<feature type="compositionally biased region" description="Polar residues" evidence="2">
    <location>
        <begin position="385"/>
        <end position="400"/>
    </location>
</feature>
<name>A0A0T6BDV1_9SCAR</name>
<reference evidence="4 5" key="1">
    <citation type="submission" date="2015-09" db="EMBL/GenBank/DDBJ databases">
        <title>Draft genome of the scarab beetle Oryctes borbonicus.</title>
        <authorList>
            <person name="Meyer J.M."/>
            <person name="Markov G.V."/>
            <person name="Baskaran P."/>
            <person name="Herrmann M."/>
            <person name="Sommer R.J."/>
            <person name="Roedelsperger C."/>
        </authorList>
    </citation>
    <scope>NUCLEOTIDE SEQUENCE [LARGE SCALE GENOMIC DNA]</scope>
    <source>
        <strain evidence="4">OB123</strain>
        <tissue evidence="4">Whole animal</tissue>
    </source>
</reference>
<dbReference type="EMBL" id="LJIG01001440">
    <property type="protein sequence ID" value="KRT85500.1"/>
    <property type="molecule type" value="Genomic_DNA"/>
</dbReference>
<feature type="non-terminal residue" evidence="4">
    <location>
        <position position="1"/>
    </location>
</feature>
<evidence type="ECO:0000256" key="2">
    <source>
        <dbReference type="SAM" id="MobiDB-lite"/>
    </source>
</evidence>
<dbReference type="OrthoDB" id="447516at2759"/>
<organism evidence="4 5">
    <name type="scientific">Oryctes borbonicus</name>
    <dbReference type="NCBI Taxonomy" id="1629725"/>
    <lineage>
        <taxon>Eukaryota</taxon>
        <taxon>Metazoa</taxon>
        <taxon>Ecdysozoa</taxon>
        <taxon>Arthropoda</taxon>
        <taxon>Hexapoda</taxon>
        <taxon>Insecta</taxon>
        <taxon>Pterygota</taxon>
        <taxon>Neoptera</taxon>
        <taxon>Endopterygota</taxon>
        <taxon>Coleoptera</taxon>
        <taxon>Polyphaga</taxon>
        <taxon>Scarabaeiformia</taxon>
        <taxon>Scarabaeidae</taxon>
        <taxon>Dynastinae</taxon>
        <taxon>Oryctes</taxon>
    </lineage>
</organism>
<protein>
    <recommendedName>
        <fullName evidence="3">PDZ domain-containing protein</fullName>
    </recommendedName>
</protein>
<feature type="coiled-coil region" evidence="1">
    <location>
        <begin position="556"/>
        <end position="601"/>
    </location>
</feature>
<dbReference type="Proteomes" id="UP000051574">
    <property type="component" value="Unassembled WGS sequence"/>
</dbReference>
<feature type="compositionally biased region" description="Basic and acidic residues" evidence="2">
    <location>
        <begin position="349"/>
        <end position="358"/>
    </location>
</feature>
<feature type="domain" description="PDZ" evidence="3">
    <location>
        <begin position="1"/>
        <end position="40"/>
    </location>
</feature>
<keyword evidence="1" id="KW-0175">Coiled coil</keyword>
<accession>A0A0T6BDV1</accession>
<feature type="region of interest" description="Disordered" evidence="2">
    <location>
        <begin position="96"/>
        <end position="137"/>
    </location>
</feature>
<evidence type="ECO:0000313" key="5">
    <source>
        <dbReference type="Proteomes" id="UP000051574"/>
    </source>
</evidence>
<dbReference type="InterPro" id="IPR036034">
    <property type="entry name" value="PDZ_sf"/>
</dbReference>
<feature type="compositionally biased region" description="Basic and acidic residues" evidence="2">
    <location>
        <begin position="531"/>
        <end position="543"/>
    </location>
</feature>
<dbReference type="CDD" id="cd00136">
    <property type="entry name" value="PDZ_canonical"/>
    <property type="match status" value="1"/>
</dbReference>
<comment type="caution">
    <text evidence="4">The sequence shown here is derived from an EMBL/GenBank/DDBJ whole genome shotgun (WGS) entry which is preliminary data.</text>
</comment>
<dbReference type="Gene3D" id="2.30.42.10">
    <property type="match status" value="1"/>
</dbReference>
<feature type="region of interest" description="Disordered" evidence="2">
    <location>
        <begin position="280"/>
        <end position="423"/>
    </location>
</feature>
<feature type="region of interest" description="Disordered" evidence="2">
    <location>
        <begin position="445"/>
        <end position="472"/>
    </location>
</feature>
<proteinExistence type="predicted"/>
<feature type="non-terminal residue" evidence="4">
    <location>
        <position position="943"/>
    </location>
</feature>
<keyword evidence="5" id="KW-1185">Reference proteome</keyword>
<gene>
    <name evidence="4" type="ORF">AMK59_1853</name>
</gene>
<feature type="compositionally biased region" description="Basic and acidic residues" evidence="2">
    <location>
        <begin position="401"/>
        <end position="413"/>
    </location>
</feature>
<evidence type="ECO:0000256" key="1">
    <source>
        <dbReference type="SAM" id="Coils"/>
    </source>
</evidence>
<feature type="compositionally biased region" description="Polar residues" evidence="2">
    <location>
        <begin position="101"/>
        <end position="120"/>
    </location>
</feature>
<feature type="region of interest" description="Disordered" evidence="2">
    <location>
        <begin position="519"/>
        <end position="547"/>
    </location>
</feature>
<evidence type="ECO:0000259" key="3">
    <source>
        <dbReference type="PROSITE" id="PS50106"/>
    </source>
</evidence>